<evidence type="ECO:0000313" key="4">
    <source>
        <dbReference type="Proteomes" id="UP001390963"/>
    </source>
</evidence>
<gene>
    <name evidence="2" type="ORF">VZD24_10745</name>
    <name evidence="1" type="ORF">VZD85_08715</name>
</gene>
<dbReference type="Proteomes" id="UP001388259">
    <property type="component" value="Unassembled WGS sequence"/>
</dbReference>
<name>A0AB35YRJ7_9FLAO</name>
<dbReference type="AlphaFoldDB" id="A0AB35YRJ7"/>
<protein>
    <recommendedName>
        <fullName evidence="5">DUF5655 domain-containing protein</fullName>
    </recommendedName>
</protein>
<comment type="caution">
    <text evidence="1">The sequence shown here is derived from an EMBL/GenBank/DDBJ whole genome shotgun (WGS) entry which is preliminary data.</text>
</comment>
<evidence type="ECO:0008006" key="5">
    <source>
        <dbReference type="Google" id="ProtNLM"/>
    </source>
</evidence>
<dbReference type="EMBL" id="JBANCF010000008">
    <property type="protein sequence ID" value="MEM0573998.1"/>
    <property type="molecule type" value="Genomic_DNA"/>
</dbReference>
<accession>A0AB35YRJ7</accession>
<dbReference type="RefSeq" id="WP_342687312.1">
    <property type="nucleotide sequence ID" value="NZ_JAZBJM010000004.1"/>
</dbReference>
<evidence type="ECO:0000313" key="2">
    <source>
        <dbReference type="EMBL" id="MEM0573998.1"/>
    </source>
</evidence>
<evidence type="ECO:0000313" key="1">
    <source>
        <dbReference type="EMBL" id="MEM0518430.1"/>
    </source>
</evidence>
<organism evidence="1 3">
    <name type="scientific">Aequorivita flava</name>
    <dbReference type="NCBI Taxonomy" id="3114371"/>
    <lineage>
        <taxon>Bacteria</taxon>
        <taxon>Pseudomonadati</taxon>
        <taxon>Bacteroidota</taxon>
        <taxon>Flavobacteriia</taxon>
        <taxon>Flavobacteriales</taxon>
        <taxon>Flavobacteriaceae</taxon>
        <taxon>Aequorivita</taxon>
    </lineage>
</organism>
<dbReference type="EMBL" id="JAZBJM010000004">
    <property type="protein sequence ID" value="MEM0518430.1"/>
    <property type="molecule type" value="Genomic_DNA"/>
</dbReference>
<dbReference type="Proteomes" id="UP001390963">
    <property type="component" value="Unassembled WGS sequence"/>
</dbReference>
<sequence>MPELSKKGIFGKSQGTELMDLIKNFAENQGGSYEEESVKNVFSQIGRLIYQPKKALFKIGNSQFSINLDEVGGAIPTAEPFRITLHLDKNFQNTLEIYPSSFVEKILQKMLSAKKKLRNNYTFIGNASIIEQLIKNKPLLTRLRKNRVYIRIPKENTSKIILTPPYGIKDEMQLADFIEILKCIETTLKTKYGS</sequence>
<proteinExistence type="predicted"/>
<reference evidence="1 4" key="1">
    <citation type="submission" date="2024-01" db="EMBL/GenBank/DDBJ databases">
        <title>Aequorivita flavus sp. nov., isolated from deep-sea sediment.</title>
        <authorList>
            <person name="Chen X."/>
        </authorList>
    </citation>
    <scope>NUCLEOTIDE SEQUENCE</scope>
    <source>
        <strain evidence="1">MCCC 1A16923</strain>
        <strain evidence="2 4">MCCC 1A16935</strain>
    </source>
</reference>
<evidence type="ECO:0000313" key="3">
    <source>
        <dbReference type="Proteomes" id="UP001388259"/>
    </source>
</evidence>
<keyword evidence="4" id="KW-1185">Reference proteome</keyword>